<gene>
    <name evidence="1" type="ORF">CCMP2556_LOCUS260</name>
</gene>
<reference evidence="1 2" key="1">
    <citation type="submission" date="2024-02" db="EMBL/GenBank/DDBJ databases">
        <authorList>
            <person name="Chen Y."/>
            <person name="Shah S."/>
            <person name="Dougan E. K."/>
            <person name="Thang M."/>
            <person name="Chan C."/>
        </authorList>
    </citation>
    <scope>NUCLEOTIDE SEQUENCE [LARGE SCALE GENOMIC DNA]</scope>
</reference>
<dbReference type="SUPFAM" id="SSF103506">
    <property type="entry name" value="Mitochondrial carrier"/>
    <property type="match status" value="1"/>
</dbReference>
<keyword evidence="2" id="KW-1185">Reference proteome</keyword>
<comment type="caution">
    <text evidence="1">The sequence shown here is derived from an EMBL/GenBank/DDBJ whole genome shotgun (WGS) entry which is preliminary data.</text>
</comment>
<name>A0ABP0H7W0_9DINO</name>
<dbReference type="Pfam" id="PF00153">
    <property type="entry name" value="Mito_carr"/>
    <property type="match status" value="1"/>
</dbReference>
<accession>A0ABP0H7W0</accession>
<organism evidence="1 2">
    <name type="scientific">Durusdinium trenchii</name>
    <dbReference type="NCBI Taxonomy" id="1381693"/>
    <lineage>
        <taxon>Eukaryota</taxon>
        <taxon>Sar</taxon>
        <taxon>Alveolata</taxon>
        <taxon>Dinophyceae</taxon>
        <taxon>Suessiales</taxon>
        <taxon>Symbiodiniaceae</taxon>
        <taxon>Durusdinium</taxon>
    </lineage>
</organism>
<dbReference type="Proteomes" id="UP001642484">
    <property type="component" value="Unassembled WGS sequence"/>
</dbReference>
<dbReference type="PANTHER" id="PTHR45667">
    <property type="entry name" value="S-ADENOSYLMETHIONINE MITOCHONDRIAL CARRIER PROTEIN"/>
    <property type="match status" value="1"/>
</dbReference>
<protein>
    <submittedName>
        <fullName evidence="1">Uncharacterized protein</fullName>
    </submittedName>
</protein>
<proteinExistence type="predicted"/>
<dbReference type="InterPro" id="IPR018108">
    <property type="entry name" value="MCP_transmembrane"/>
</dbReference>
<sequence length="277" mass="29462">MDVAGVPAAVAPVVGLSHFAPIQQGAIGALGSLPGTVCAHPLDVVKIRLQTTKSGSLLDAARGIFRDRGVRGFYRGLLPALEQRFLSRGPMFLVSEVSTQVVAERVPCTELQARACGSALSGYVVGCLQGVSEYRKKLLSQGVVLASEAGWGNICSQAWGAGLLRKGLLRRMHAAALCCSVFDSTFFCTRDFLTTYLAPPLAYGMAAATAVVVAYPLDTAVSRMLIVPPHKPVACMRHYIFPDARAFRGLPARAGEFFISYAVTGVVDMLFRLNAGP</sequence>
<evidence type="ECO:0000313" key="2">
    <source>
        <dbReference type="Proteomes" id="UP001642484"/>
    </source>
</evidence>
<evidence type="ECO:0000313" key="1">
    <source>
        <dbReference type="EMBL" id="CAK8985763.1"/>
    </source>
</evidence>
<dbReference type="InterPro" id="IPR023395">
    <property type="entry name" value="MCP_dom_sf"/>
</dbReference>
<dbReference type="Gene3D" id="1.50.40.10">
    <property type="entry name" value="Mitochondrial carrier domain"/>
    <property type="match status" value="1"/>
</dbReference>
<dbReference type="PROSITE" id="PS50920">
    <property type="entry name" value="SOLCAR"/>
    <property type="match status" value="1"/>
</dbReference>
<dbReference type="EMBL" id="CAXAMN010000003">
    <property type="protein sequence ID" value="CAK8985763.1"/>
    <property type="molecule type" value="Genomic_DNA"/>
</dbReference>